<sequence length="196" mass="21530">MCDVVAGYEAAAPKLRKAYDAVCSRTLLAPVQDLLPASPAHILDVGAGSGRDAVWFAQQGYLVHAIDPVPALSCQNRGHPCVTWIEDRLPHLNAVTGPFDCILVLGVWQHLSEMQRQASLPRLYALLAPRGTVVLSLRHGLGHPDRPMFDIDLDHLKAQADHHGFECVHEQGTASAQSKNRAAGVRWTWVVLKRRD</sequence>
<dbReference type="AlphaFoldDB" id="A0A2R8BG23"/>
<dbReference type="Gene3D" id="3.40.50.150">
    <property type="entry name" value="Vaccinia Virus protein VP39"/>
    <property type="match status" value="1"/>
</dbReference>
<dbReference type="OrthoDB" id="7348755at2"/>
<dbReference type="GO" id="GO:0016740">
    <property type="term" value="F:transferase activity"/>
    <property type="evidence" value="ECO:0007669"/>
    <property type="project" value="UniProtKB-KW"/>
</dbReference>
<keyword evidence="4" id="KW-1185">Reference proteome</keyword>
<name>A0A2R8BG23_9RHOB</name>
<dbReference type="Proteomes" id="UP000244880">
    <property type="component" value="Unassembled WGS sequence"/>
</dbReference>
<dbReference type="InterPro" id="IPR041698">
    <property type="entry name" value="Methyltransf_25"/>
</dbReference>
<feature type="domain" description="Methyltransferase" evidence="2">
    <location>
        <begin position="42"/>
        <end position="131"/>
    </location>
</feature>
<dbReference type="PANTHER" id="PTHR43861">
    <property type="entry name" value="TRANS-ACONITATE 2-METHYLTRANSFERASE-RELATED"/>
    <property type="match status" value="1"/>
</dbReference>
<evidence type="ECO:0000259" key="2">
    <source>
        <dbReference type="Pfam" id="PF13649"/>
    </source>
</evidence>
<evidence type="ECO:0000256" key="1">
    <source>
        <dbReference type="ARBA" id="ARBA00022679"/>
    </source>
</evidence>
<accession>A0A2R8BG23</accession>
<reference evidence="3 4" key="1">
    <citation type="submission" date="2018-03" db="EMBL/GenBank/DDBJ databases">
        <authorList>
            <person name="Keele B.F."/>
        </authorList>
    </citation>
    <scope>NUCLEOTIDE SEQUENCE [LARGE SCALE GENOMIC DNA]</scope>
    <source>
        <strain evidence="3 4">CECT 8599</strain>
    </source>
</reference>
<dbReference type="EMBL" id="OMOR01000001">
    <property type="protein sequence ID" value="SPH22070.1"/>
    <property type="molecule type" value="Genomic_DNA"/>
</dbReference>
<evidence type="ECO:0000313" key="3">
    <source>
        <dbReference type="EMBL" id="SPH22070.1"/>
    </source>
</evidence>
<dbReference type="InterPro" id="IPR029063">
    <property type="entry name" value="SAM-dependent_MTases_sf"/>
</dbReference>
<evidence type="ECO:0000313" key="4">
    <source>
        <dbReference type="Proteomes" id="UP000244880"/>
    </source>
</evidence>
<keyword evidence="1" id="KW-0808">Transferase</keyword>
<dbReference type="RefSeq" id="WP_108829070.1">
    <property type="nucleotide sequence ID" value="NZ_OMOR01000001.1"/>
</dbReference>
<proteinExistence type="predicted"/>
<organism evidence="3 4">
    <name type="scientific">Ascidiaceihabitans donghaensis</name>
    <dbReference type="NCBI Taxonomy" id="1510460"/>
    <lineage>
        <taxon>Bacteria</taxon>
        <taxon>Pseudomonadati</taxon>
        <taxon>Pseudomonadota</taxon>
        <taxon>Alphaproteobacteria</taxon>
        <taxon>Rhodobacterales</taxon>
        <taxon>Paracoccaceae</taxon>
        <taxon>Ascidiaceihabitans</taxon>
    </lineage>
</organism>
<gene>
    <name evidence="3" type="ORF">ASD8599_02817</name>
</gene>
<dbReference type="Pfam" id="PF13649">
    <property type="entry name" value="Methyltransf_25"/>
    <property type="match status" value="1"/>
</dbReference>
<protein>
    <recommendedName>
        <fullName evidence="2">Methyltransferase domain-containing protein</fullName>
    </recommendedName>
</protein>
<dbReference type="SUPFAM" id="SSF53335">
    <property type="entry name" value="S-adenosyl-L-methionine-dependent methyltransferases"/>
    <property type="match status" value="1"/>
</dbReference>
<dbReference type="CDD" id="cd02440">
    <property type="entry name" value="AdoMet_MTases"/>
    <property type="match status" value="1"/>
</dbReference>